<dbReference type="EMBL" id="JAUEPR010000047">
    <property type="protein sequence ID" value="KAK0471762.1"/>
    <property type="molecule type" value="Genomic_DNA"/>
</dbReference>
<evidence type="ECO:0000313" key="4">
    <source>
        <dbReference type="Proteomes" id="UP001175227"/>
    </source>
</evidence>
<dbReference type="AlphaFoldDB" id="A0AA39TW47"/>
<protein>
    <recommendedName>
        <fullName evidence="2">Ribonuclease H1 N-terminal domain-containing protein</fullName>
    </recommendedName>
</protein>
<dbReference type="InterPro" id="IPR011320">
    <property type="entry name" value="RNase_H1_N"/>
</dbReference>
<feature type="compositionally biased region" description="Low complexity" evidence="1">
    <location>
        <begin position="77"/>
        <end position="88"/>
    </location>
</feature>
<sequence length="174" mass="18176">MPPSPRDYLNSLDSTQLAQLILALEQCGLLLAALPTGSEASADSSHSHPTSSPSGSGTNLGLADVAVAAVHETNSEALPLPSRLPAPRKASQGWSSGARTQHACPNTQTTWYTVTVGYTIGIFQGWNAIAPSVLDVDRAVYLSHPSHAAACAHYANAMANNEVEIVLTDDEDDA</sequence>
<evidence type="ECO:0000256" key="1">
    <source>
        <dbReference type="SAM" id="MobiDB-lite"/>
    </source>
</evidence>
<dbReference type="Pfam" id="PF01693">
    <property type="entry name" value="Cauli_VI"/>
    <property type="match status" value="1"/>
</dbReference>
<comment type="caution">
    <text evidence="3">The sequence shown here is derived from an EMBL/GenBank/DDBJ whole genome shotgun (WGS) entry which is preliminary data.</text>
</comment>
<accession>A0AA39TW47</accession>
<organism evidence="3 4">
    <name type="scientific">Armillaria novae-zelandiae</name>
    <dbReference type="NCBI Taxonomy" id="153914"/>
    <lineage>
        <taxon>Eukaryota</taxon>
        <taxon>Fungi</taxon>
        <taxon>Dikarya</taxon>
        <taxon>Basidiomycota</taxon>
        <taxon>Agaricomycotina</taxon>
        <taxon>Agaricomycetes</taxon>
        <taxon>Agaricomycetidae</taxon>
        <taxon>Agaricales</taxon>
        <taxon>Marasmiineae</taxon>
        <taxon>Physalacriaceae</taxon>
        <taxon>Armillaria</taxon>
    </lineage>
</organism>
<evidence type="ECO:0000313" key="3">
    <source>
        <dbReference type="EMBL" id="KAK0471762.1"/>
    </source>
</evidence>
<dbReference type="Proteomes" id="UP001175227">
    <property type="component" value="Unassembled WGS sequence"/>
</dbReference>
<reference evidence="3" key="1">
    <citation type="submission" date="2023-06" db="EMBL/GenBank/DDBJ databases">
        <authorList>
            <consortium name="Lawrence Berkeley National Laboratory"/>
            <person name="Ahrendt S."/>
            <person name="Sahu N."/>
            <person name="Indic B."/>
            <person name="Wong-Bajracharya J."/>
            <person name="Merenyi Z."/>
            <person name="Ke H.-M."/>
            <person name="Monk M."/>
            <person name="Kocsube S."/>
            <person name="Drula E."/>
            <person name="Lipzen A."/>
            <person name="Balint B."/>
            <person name="Henrissat B."/>
            <person name="Andreopoulos B."/>
            <person name="Martin F.M."/>
            <person name="Harder C.B."/>
            <person name="Rigling D."/>
            <person name="Ford K.L."/>
            <person name="Foster G.D."/>
            <person name="Pangilinan J."/>
            <person name="Papanicolaou A."/>
            <person name="Barry K."/>
            <person name="LaButti K."/>
            <person name="Viragh M."/>
            <person name="Koriabine M."/>
            <person name="Yan M."/>
            <person name="Riley R."/>
            <person name="Champramary S."/>
            <person name="Plett K.L."/>
            <person name="Tsai I.J."/>
            <person name="Slot J."/>
            <person name="Sipos G."/>
            <person name="Plett J."/>
            <person name="Nagy L.G."/>
            <person name="Grigoriev I.V."/>
        </authorList>
    </citation>
    <scope>NUCLEOTIDE SEQUENCE</scope>
    <source>
        <strain evidence="3">ICMP 16352</strain>
    </source>
</reference>
<feature type="region of interest" description="Disordered" evidence="1">
    <location>
        <begin position="39"/>
        <end position="58"/>
    </location>
</feature>
<feature type="domain" description="Ribonuclease H1 N-terminal" evidence="2">
    <location>
        <begin position="111"/>
        <end position="150"/>
    </location>
</feature>
<feature type="compositionally biased region" description="Polar residues" evidence="1">
    <location>
        <begin position="92"/>
        <end position="101"/>
    </location>
</feature>
<feature type="region of interest" description="Disordered" evidence="1">
    <location>
        <begin position="76"/>
        <end position="101"/>
    </location>
</feature>
<keyword evidence="4" id="KW-1185">Reference proteome</keyword>
<dbReference type="InterPro" id="IPR009027">
    <property type="entry name" value="Ribosomal_bL9/RNase_H1_N"/>
</dbReference>
<proteinExistence type="predicted"/>
<feature type="compositionally biased region" description="Low complexity" evidence="1">
    <location>
        <begin position="47"/>
        <end position="57"/>
    </location>
</feature>
<name>A0AA39TW47_9AGAR</name>
<evidence type="ECO:0000259" key="2">
    <source>
        <dbReference type="Pfam" id="PF01693"/>
    </source>
</evidence>
<gene>
    <name evidence="3" type="ORF">IW261DRAFT_1571638</name>
</gene>
<dbReference type="SUPFAM" id="SSF55658">
    <property type="entry name" value="L9 N-domain-like"/>
    <property type="match status" value="1"/>
</dbReference>